<dbReference type="Proteomes" id="UP000659654">
    <property type="component" value="Unassembled WGS sequence"/>
</dbReference>
<evidence type="ECO:0000313" key="3">
    <source>
        <dbReference type="Proteomes" id="UP000659654"/>
    </source>
</evidence>
<evidence type="ECO:0000259" key="1">
    <source>
        <dbReference type="Pfam" id="PF01764"/>
    </source>
</evidence>
<organism evidence="2 3">
    <name type="scientific">Bursaphelenchus xylophilus</name>
    <name type="common">Pinewood nematode worm</name>
    <name type="synonym">Aphelenchoides xylophilus</name>
    <dbReference type="NCBI Taxonomy" id="6326"/>
    <lineage>
        <taxon>Eukaryota</taxon>
        <taxon>Metazoa</taxon>
        <taxon>Ecdysozoa</taxon>
        <taxon>Nematoda</taxon>
        <taxon>Chromadorea</taxon>
        <taxon>Rhabditida</taxon>
        <taxon>Tylenchina</taxon>
        <taxon>Tylenchomorpha</taxon>
        <taxon>Aphelenchoidea</taxon>
        <taxon>Aphelenchoididae</taxon>
        <taxon>Bursaphelenchus</taxon>
    </lineage>
</organism>
<dbReference type="Proteomes" id="UP000582659">
    <property type="component" value="Unassembled WGS sequence"/>
</dbReference>
<dbReference type="SUPFAM" id="SSF53474">
    <property type="entry name" value="alpha/beta-Hydrolases"/>
    <property type="match status" value="1"/>
</dbReference>
<dbReference type="OrthoDB" id="5866690at2759"/>
<dbReference type="Gene3D" id="3.40.50.1820">
    <property type="entry name" value="alpha/beta hydrolase"/>
    <property type="match status" value="1"/>
</dbReference>
<gene>
    <name evidence="2" type="ORF">BXYJ_LOCUS10059</name>
</gene>
<proteinExistence type="predicted"/>
<dbReference type="Pfam" id="PF01764">
    <property type="entry name" value="Lipase_3"/>
    <property type="match status" value="1"/>
</dbReference>
<dbReference type="InterPro" id="IPR029058">
    <property type="entry name" value="AB_hydrolase_fold"/>
</dbReference>
<dbReference type="AlphaFoldDB" id="A0A7I8WVX4"/>
<name>A0A7I8WVX4_BURXY</name>
<feature type="domain" description="Fungal lipase-type" evidence="1">
    <location>
        <begin position="123"/>
        <end position="259"/>
    </location>
</feature>
<dbReference type="CDD" id="cd00519">
    <property type="entry name" value="Lipase_3"/>
    <property type="match status" value="1"/>
</dbReference>
<dbReference type="InterPro" id="IPR002921">
    <property type="entry name" value="Fungal_lipase-type"/>
</dbReference>
<protein>
    <submittedName>
        <fullName evidence="2">(pine wood nematode) hypothetical protein</fullName>
    </submittedName>
</protein>
<keyword evidence="3" id="KW-1185">Reference proteome</keyword>
<evidence type="ECO:0000313" key="2">
    <source>
        <dbReference type="EMBL" id="CAD5227657.1"/>
    </source>
</evidence>
<dbReference type="PANTHER" id="PTHR45908">
    <property type="entry name" value="PROTEIN CBG11750-RELATED"/>
    <property type="match status" value="1"/>
</dbReference>
<dbReference type="SMR" id="A0A7I8WVX4"/>
<dbReference type="GO" id="GO:0006629">
    <property type="term" value="P:lipid metabolic process"/>
    <property type="evidence" value="ECO:0007669"/>
    <property type="project" value="InterPro"/>
</dbReference>
<reference evidence="2" key="1">
    <citation type="submission" date="2020-09" db="EMBL/GenBank/DDBJ databases">
        <authorList>
            <person name="Kikuchi T."/>
        </authorList>
    </citation>
    <scope>NUCLEOTIDE SEQUENCE</scope>
    <source>
        <strain evidence="2">Ka4C1</strain>
    </source>
</reference>
<sequence length="324" mass="35600">MSAARKCRLPASVPGCPQVSQLPANVSAARKCDPPNFARKVAARKKSARKLVARKVVARKCRDAKIEYVKDKQKFRFALTALHNSPSLVSVTKTVTAECGTDLGEWKVCYGYTGVSHNSKAIFLAYRGTVSGIQLFYEAFRTIFATRDDAKIGGKVSAYFYNVYNYLRDAGLNGELTRLANEFPDYQIYVTGHSLGGALASIAAAEAIKVDGIAASRVKIITFGEPRTGDTDYSAAFDSVLSYAYRVINQHDIVPQVPPSWFMNYTHHKTEVWYANGMSDGATYKVCSEDEDPTCEDSNTDLSVLNHIIYYNQLIVTYGAAGCA</sequence>
<comment type="caution">
    <text evidence="2">The sequence shown here is derived from an EMBL/GenBank/DDBJ whole genome shotgun (WGS) entry which is preliminary data.</text>
</comment>
<dbReference type="EMBL" id="CAJFDI010000004">
    <property type="protein sequence ID" value="CAD5227657.1"/>
    <property type="molecule type" value="Genomic_DNA"/>
</dbReference>
<accession>A0A7I8WVX4</accession>
<dbReference type="EMBL" id="CAJFCV020000004">
    <property type="protein sequence ID" value="CAG9118037.1"/>
    <property type="molecule type" value="Genomic_DNA"/>
</dbReference>